<sequence>MSSVLQLSKRFREVLLDGFWIANTNFKDQLKDVTWEQATTKVGSLNTIAMLTFHIHYYIAGLINVFEGGDLEIKDKYSFDLPPIEFQEQWVELLNQLWIDSEKFATLLEQMADSKMDEIFVDEKYGTYLRNIDGMIEHSYYHLGQIALIKKLLKDR</sequence>
<reference evidence="2" key="1">
    <citation type="submission" date="2016-10" db="EMBL/GenBank/DDBJ databases">
        <authorList>
            <person name="Varghese N."/>
            <person name="Submissions S."/>
        </authorList>
    </citation>
    <scope>NUCLEOTIDE SEQUENCE [LARGE SCALE GENOMIC DNA]</scope>
    <source>
        <strain evidence="2">SUR2</strain>
    </source>
</reference>
<dbReference type="InterPro" id="IPR034660">
    <property type="entry name" value="DinB/YfiT-like"/>
</dbReference>
<dbReference type="STRING" id="1612149.SAMN05216324_108129"/>
<dbReference type="Gene3D" id="1.20.120.450">
    <property type="entry name" value="dinb family like domain"/>
    <property type="match status" value="1"/>
</dbReference>
<evidence type="ECO:0000313" key="2">
    <source>
        <dbReference type="Proteomes" id="UP000182034"/>
    </source>
</evidence>
<accession>A0A1K2IRS2</accession>
<protein>
    <recommendedName>
        <fullName evidence="3">DinB superfamily protein</fullName>
    </recommendedName>
</protein>
<name>A0A1K2IRS2_9FLAO</name>
<gene>
    <name evidence="1" type="ORF">SAMN05216324_108129</name>
</gene>
<dbReference type="SUPFAM" id="SSF109854">
    <property type="entry name" value="DinB/YfiT-like putative metalloenzymes"/>
    <property type="match status" value="1"/>
</dbReference>
<dbReference type="EMBL" id="FPKW01000008">
    <property type="protein sequence ID" value="SFZ95071.1"/>
    <property type="molecule type" value="Genomic_DNA"/>
</dbReference>
<proteinExistence type="predicted"/>
<dbReference type="Proteomes" id="UP000182034">
    <property type="component" value="Unassembled WGS sequence"/>
</dbReference>
<keyword evidence="2" id="KW-1185">Reference proteome</keyword>
<dbReference type="RefSeq" id="WP_072410395.1">
    <property type="nucleotide sequence ID" value="NZ_FPKW01000008.1"/>
</dbReference>
<dbReference type="OrthoDB" id="9814103at2"/>
<evidence type="ECO:0008006" key="3">
    <source>
        <dbReference type="Google" id="ProtNLM"/>
    </source>
</evidence>
<evidence type="ECO:0000313" key="1">
    <source>
        <dbReference type="EMBL" id="SFZ95071.1"/>
    </source>
</evidence>
<organism evidence="1 2">
    <name type="scientific">Chryseobacterium limigenitum</name>
    <dbReference type="NCBI Taxonomy" id="1612149"/>
    <lineage>
        <taxon>Bacteria</taxon>
        <taxon>Pseudomonadati</taxon>
        <taxon>Bacteroidota</taxon>
        <taxon>Flavobacteriia</taxon>
        <taxon>Flavobacteriales</taxon>
        <taxon>Weeksellaceae</taxon>
        <taxon>Chryseobacterium group</taxon>
        <taxon>Chryseobacterium</taxon>
    </lineage>
</organism>
<dbReference type="AlphaFoldDB" id="A0A1K2IRS2"/>